<dbReference type="RefSeq" id="WP_207680537.1">
    <property type="nucleotide sequence ID" value="NZ_CP061800.1"/>
</dbReference>
<evidence type="ECO:0000313" key="2">
    <source>
        <dbReference type="Proteomes" id="UP000663722"/>
    </source>
</evidence>
<protein>
    <submittedName>
        <fullName evidence="1">Uncharacterized protein</fullName>
    </submittedName>
</protein>
<keyword evidence="2" id="KW-1185">Reference proteome</keyword>
<accession>A0A975GU39</accession>
<organism evidence="1 2">
    <name type="scientific">Desulfonema magnum</name>
    <dbReference type="NCBI Taxonomy" id="45655"/>
    <lineage>
        <taxon>Bacteria</taxon>
        <taxon>Pseudomonadati</taxon>
        <taxon>Thermodesulfobacteriota</taxon>
        <taxon>Desulfobacteria</taxon>
        <taxon>Desulfobacterales</taxon>
        <taxon>Desulfococcaceae</taxon>
        <taxon>Desulfonema</taxon>
    </lineage>
</organism>
<proteinExistence type="predicted"/>
<evidence type="ECO:0000313" key="1">
    <source>
        <dbReference type="EMBL" id="QTA93716.1"/>
    </source>
</evidence>
<name>A0A975GU39_9BACT</name>
<dbReference type="EMBL" id="CP061800">
    <property type="protein sequence ID" value="QTA93716.1"/>
    <property type="molecule type" value="Genomic_DNA"/>
</dbReference>
<gene>
    <name evidence="1" type="ORF">dnm_098200</name>
</gene>
<dbReference type="Proteomes" id="UP000663722">
    <property type="component" value="Chromosome"/>
</dbReference>
<dbReference type="KEGG" id="dmm:dnm_098200"/>
<sequence length="197" mass="22765">MFYAGVKFGENADFTSVVIVEKTLKNLKKYYILREIKQFSSDTDYREIENEIIKIYNDRKFIVSKRVFSQDKRPAKTIKAHPAIVVSFTGTDTRQADSLRKRKIPAEAIAICDGDSWRKEDYGPICLGNNYYVPQGDLIRNLSAVFGQHRLVIETEIPFAENLIKELNGSELKEESLISALSMPIWFCENIRVIKRY</sequence>
<reference evidence="1" key="1">
    <citation type="journal article" date="2021" name="Microb. Physiol.">
        <title>Proteogenomic Insights into the Physiology of Marine, Sulfate-Reducing, Filamentous Desulfonema limicola and Desulfonema magnum.</title>
        <authorList>
            <person name="Schnaars V."/>
            <person name="Wohlbrand L."/>
            <person name="Scheve S."/>
            <person name="Hinrichs C."/>
            <person name="Reinhardt R."/>
            <person name="Rabus R."/>
        </authorList>
    </citation>
    <scope>NUCLEOTIDE SEQUENCE</scope>
    <source>
        <strain evidence="1">4be13</strain>
    </source>
</reference>
<dbReference type="AlphaFoldDB" id="A0A975GU39"/>